<feature type="compositionally biased region" description="Low complexity" evidence="1">
    <location>
        <begin position="18"/>
        <end position="30"/>
    </location>
</feature>
<sequence length="44" mass="4597">MVEAMGPAPEKASEAVETETPAAEATSASVGRWDDSGHLRRAAR</sequence>
<evidence type="ECO:0000256" key="1">
    <source>
        <dbReference type="SAM" id="MobiDB-lite"/>
    </source>
</evidence>
<dbReference type="Proteomes" id="UP000315842">
    <property type="component" value="Unassembled WGS sequence"/>
</dbReference>
<name>A0A4Y3KEE2_CELUD</name>
<comment type="caution">
    <text evidence="2">The sequence shown here is derived from an EMBL/GenBank/DDBJ whole genome shotgun (WGS) entry which is preliminary data.</text>
</comment>
<dbReference type="AlphaFoldDB" id="A0A4Y3KEE2"/>
<organism evidence="2 3">
    <name type="scientific">Cellulomonas uda</name>
    <dbReference type="NCBI Taxonomy" id="1714"/>
    <lineage>
        <taxon>Bacteria</taxon>
        <taxon>Bacillati</taxon>
        <taxon>Actinomycetota</taxon>
        <taxon>Actinomycetes</taxon>
        <taxon>Micrococcales</taxon>
        <taxon>Cellulomonadaceae</taxon>
        <taxon>Cellulomonas</taxon>
    </lineage>
</organism>
<reference evidence="2 3" key="1">
    <citation type="submission" date="2019-06" db="EMBL/GenBank/DDBJ databases">
        <title>Whole genome shotgun sequence of Cellulomonas uda NBRC 3747.</title>
        <authorList>
            <person name="Hosoyama A."/>
            <person name="Uohara A."/>
            <person name="Ohji S."/>
            <person name="Ichikawa N."/>
        </authorList>
    </citation>
    <scope>NUCLEOTIDE SEQUENCE [LARGE SCALE GENOMIC DNA]</scope>
    <source>
        <strain evidence="2 3">NBRC 3747</strain>
    </source>
</reference>
<evidence type="ECO:0000313" key="2">
    <source>
        <dbReference type="EMBL" id="GEA82016.1"/>
    </source>
</evidence>
<protein>
    <submittedName>
        <fullName evidence="2">Uncharacterized protein</fullName>
    </submittedName>
</protein>
<accession>A0A4Y3KEE2</accession>
<proteinExistence type="predicted"/>
<dbReference type="EMBL" id="BJLP01000044">
    <property type="protein sequence ID" value="GEA82016.1"/>
    <property type="molecule type" value="Genomic_DNA"/>
</dbReference>
<evidence type="ECO:0000313" key="3">
    <source>
        <dbReference type="Proteomes" id="UP000315842"/>
    </source>
</evidence>
<feature type="region of interest" description="Disordered" evidence="1">
    <location>
        <begin position="1"/>
        <end position="44"/>
    </location>
</feature>
<gene>
    <name evidence="2" type="ORF">CUD01_24600</name>
</gene>
<keyword evidence="3" id="KW-1185">Reference proteome</keyword>